<dbReference type="GO" id="GO:0009002">
    <property type="term" value="F:serine-type D-Ala-D-Ala carboxypeptidase activity"/>
    <property type="evidence" value="ECO:0007669"/>
    <property type="project" value="InterPro"/>
</dbReference>
<dbReference type="Proteomes" id="UP000228816">
    <property type="component" value="Unassembled WGS sequence"/>
</dbReference>
<keyword evidence="3" id="KW-0378">Hydrolase</keyword>
<feature type="compositionally biased region" description="Polar residues" evidence="10">
    <location>
        <begin position="1"/>
        <end position="15"/>
    </location>
</feature>
<evidence type="ECO:0000256" key="7">
    <source>
        <dbReference type="PIRSR" id="PIRSR618044-1"/>
    </source>
</evidence>
<keyword evidence="11" id="KW-0472">Membrane</keyword>
<keyword evidence="2" id="KW-0732">Signal</keyword>
<evidence type="ECO:0000313" key="14">
    <source>
        <dbReference type="Proteomes" id="UP000228816"/>
    </source>
</evidence>
<keyword evidence="5" id="KW-0573">Peptidoglycan synthesis</keyword>
<dbReference type="Gene3D" id="3.40.710.10">
    <property type="entry name" value="DD-peptidase/beta-lactamase superfamily"/>
    <property type="match status" value="1"/>
</dbReference>
<dbReference type="PANTHER" id="PTHR21581:SF6">
    <property type="entry name" value="TRAFFICKING PROTEIN PARTICLE COMPLEX SUBUNIT 12"/>
    <property type="match status" value="1"/>
</dbReference>
<evidence type="ECO:0000256" key="8">
    <source>
        <dbReference type="PIRSR" id="PIRSR618044-2"/>
    </source>
</evidence>
<comment type="caution">
    <text evidence="13">The sequence shown here is derived from an EMBL/GenBank/DDBJ whole genome shotgun (WGS) entry which is preliminary data.</text>
</comment>
<dbReference type="PANTHER" id="PTHR21581">
    <property type="entry name" value="D-ALANYL-D-ALANINE CARBOXYPEPTIDASE"/>
    <property type="match status" value="1"/>
</dbReference>
<comment type="similarity">
    <text evidence="1 9">Belongs to the peptidase S11 family.</text>
</comment>
<proteinExistence type="inferred from homology"/>
<evidence type="ECO:0000256" key="5">
    <source>
        <dbReference type="ARBA" id="ARBA00022984"/>
    </source>
</evidence>
<evidence type="ECO:0000313" key="13">
    <source>
        <dbReference type="EMBL" id="PIV14191.1"/>
    </source>
</evidence>
<dbReference type="GO" id="GO:0008360">
    <property type="term" value="P:regulation of cell shape"/>
    <property type="evidence" value="ECO:0007669"/>
    <property type="project" value="UniProtKB-KW"/>
</dbReference>
<dbReference type="GO" id="GO:0009252">
    <property type="term" value="P:peptidoglycan biosynthetic process"/>
    <property type="evidence" value="ECO:0007669"/>
    <property type="project" value="UniProtKB-KW"/>
</dbReference>
<keyword evidence="11" id="KW-1133">Transmembrane helix</keyword>
<evidence type="ECO:0000259" key="12">
    <source>
        <dbReference type="Pfam" id="PF00768"/>
    </source>
</evidence>
<feature type="active site" evidence="7">
    <location>
        <position position="226"/>
    </location>
</feature>
<evidence type="ECO:0000256" key="3">
    <source>
        <dbReference type="ARBA" id="ARBA00022801"/>
    </source>
</evidence>
<dbReference type="InterPro" id="IPR012338">
    <property type="entry name" value="Beta-lactam/transpept-like"/>
</dbReference>
<keyword evidence="6" id="KW-0961">Cell wall biogenesis/degradation</keyword>
<feature type="compositionally biased region" description="Basic residues" evidence="10">
    <location>
        <begin position="20"/>
        <end position="29"/>
    </location>
</feature>
<keyword evidence="4" id="KW-0133">Cell shape</keyword>
<dbReference type="AlphaFoldDB" id="A0A2M7BZM6"/>
<feature type="domain" description="Peptidase S11 D-alanyl-D-alanine carboxypeptidase A N-terminal" evidence="12">
    <location>
        <begin position="137"/>
        <end position="371"/>
    </location>
</feature>
<dbReference type="InterPro" id="IPR001967">
    <property type="entry name" value="Peptidase_S11_N"/>
</dbReference>
<evidence type="ECO:0000256" key="11">
    <source>
        <dbReference type="SAM" id="Phobius"/>
    </source>
</evidence>
<feature type="active site" description="Acyl-ester intermediate" evidence="7">
    <location>
        <position position="171"/>
    </location>
</feature>
<evidence type="ECO:0000256" key="1">
    <source>
        <dbReference type="ARBA" id="ARBA00007164"/>
    </source>
</evidence>
<keyword evidence="11" id="KW-0812">Transmembrane</keyword>
<dbReference type="SUPFAM" id="SSF56601">
    <property type="entry name" value="beta-lactamase/transpeptidase-like"/>
    <property type="match status" value="1"/>
</dbReference>
<dbReference type="Pfam" id="PF00768">
    <property type="entry name" value="Peptidase_S11"/>
    <property type="match status" value="1"/>
</dbReference>
<evidence type="ECO:0000256" key="4">
    <source>
        <dbReference type="ARBA" id="ARBA00022960"/>
    </source>
</evidence>
<organism evidence="13 14">
    <name type="scientific">bacterium (Candidatus Gribaldobacteria) CG03_land_8_20_14_0_80_36_40</name>
    <dbReference type="NCBI Taxonomy" id="2014271"/>
    <lineage>
        <taxon>Bacteria</taxon>
        <taxon>Candidatus Gribaldobacteria</taxon>
    </lineage>
</organism>
<dbReference type="GO" id="GO:0006508">
    <property type="term" value="P:proteolysis"/>
    <property type="evidence" value="ECO:0007669"/>
    <property type="project" value="InterPro"/>
</dbReference>
<name>A0A2M7BZM6_9BACT</name>
<protein>
    <recommendedName>
        <fullName evidence="12">Peptidase S11 D-alanyl-D-alanine carboxypeptidase A N-terminal domain-containing protein</fullName>
    </recommendedName>
</protein>
<evidence type="ECO:0000256" key="6">
    <source>
        <dbReference type="ARBA" id="ARBA00023316"/>
    </source>
</evidence>
<evidence type="ECO:0000256" key="9">
    <source>
        <dbReference type="RuleBase" id="RU004016"/>
    </source>
</evidence>
<feature type="compositionally biased region" description="Basic residues" evidence="10">
    <location>
        <begin position="39"/>
        <end position="48"/>
    </location>
</feature>
<evidence type="ECO:0000256" key="2">
    <source>
        <dbReference type="ARBA" id="ARBA00022729"/>
    </source>
</evidence>
<evidence type="ECO:0000256" key="10">
    <source>
        <dbReference type="SAM" id="MobiDB-lite"/>
    </source>
</evidence>
<reference evidence="14" key="1">
    <citation type="submission" date="2017-09" db="EMBL/GenBank/DDBJ databases">
        <title>Depth-based differentiation of microbial function through sediment-hosted aquifers and enrichment of novel symbionts in the deep terrestrial subsurface.</title>
        <authorList>
            <person name="Probst A.J."/>
            <person name="Ladd B."/>
            <person name="Jarett J.K."/>
            <person name="Geller-Mcgrath D.E."/>
            <person name="Sieber C.M.K."/>
            <person name="Emerson J.B."/>
            <person name="Anantharaman K."/>
            <person name="Thomas B.C."/>
            <person name="Malmstrom R."/>
            <person name="Stieglmeier M."/>
            <person name="Klingl A."/>
            <person name="Woyke T."/>
            <person name="Ryan C.M."/>
            <person name="Banfield J.F."/>
        </authorList>
    </citation>
    <scope>NUCLEOTIDE SEQUENCE [LARGE SCALE GENOMIC DNA]</scope>
</reference>
<feature type="region of interest" description="Disordered" evidence="10">
    <location>
        <begin position="1"/>
        <end position="64"/>
    </location>
</feature>
<feature type="binding site" evidence="8">
    <location>
        <position position="340"/>
    </location>
    <ligand>
        <name>substrate</name>
    </ligand>
</feature>
<sequence>MNSRTEFTLKSSSPTESRHGGTKVKKRAKLSSPTESRHGRTKVKKRAKLSSPTESRHGRTKVKKRAKLSSPIKIFLIALILSLPFFWGINILEKGLEDFFYTRELEKNPLILTAQISSFTFPDIQEPIRNQEIPDLKISAKSAISVFVDSREGKESILFQKNESEKLPIASLTKLMTAWVASNIYQLSDKIEISKEAVEQEGEMGRLKVGEILSVKELLHIMLIESSNDAAYALATPNIGTKKMEEESFVDLMNLEAYYNIGLKPENTHFINPTGLDPKDPFQDTNYSTVKDLVELVKYLIKYQSEILEILSQKENGTFYHTLENTNELLGEIEGIVGGKTGYTKRAGGCLVLILEGPRKNSYFINVILGSEDRFEEMKQLINWTKESFGF</sequence>
<dbReference type="GO" id="GO:0071555">
    <property type="term" value="P:cell wall organization"/>
    <property type="evidence" value="ECO:0007669"/>
    <property type="project" value="UniProtKB-KW"/>
</dbReference>
<accession>A0A2M7BZM6</accession>
<feature type="transmembrane region" description="Helical" evidence="11">
    <location>
        <begin position="74"/>
        <end position="92"/>
    </location>
</feature>
<dbReference type="InterPro" id="IPR018044">
    <property type="entry name" value="Peptidase_S11"/>
</dbReference>
<feature type="active site" description="Proton acceptor" evidence="7">
    <location>
        <position position="174"/>
    </location>
</feature>
<dbReference type="EMBL" id="PEUS01000008">
    <property type="protein sequence ID" value="PIV14191.1"/>
    <property type="molecule type" value="Genomic_DNA"/>
</dbReference>
<gene>
    <name evidence="13" type="ORF">COS44_00205</name>
</gene>
<dbReference type="PRINTS" id="PR00725">
    <property type="entry name" value="DADACBPTASE1"/>
</dbReference>